<dbReference type="NCBIfam" id="TIGR00481">
    <property type="entry name" value="YbhB/YbcL family Raf kinase inhibitor-like protein"/>
    <property type="match status" value="1"/>
</dbReference>
<dbReference type="InterPro" id="IPR008914">
    <property type="entry name" value="PEBP"/>
</dbReference>
<dbReference type="AlphaFoldDB" id="A0A222G5R5"/>
<dbReference type="KEGG" id="cber:B5D82_05405"/>
<accession>A0A222G5R5</accession>
<dbReference type="OrthoDB" id="9797506at2"/>
<evidence type="ECO:0000313" key="2">
    <source>
        <dbReference type="EMBL" id="ASP47246.1"/>
    </source>
</evidence>
<evidence type="ECO:0000313" key="3">
    <source>
        <dbReference type="Proteomes" id="UP000202259"/>
    </source>
</evidence>
<dbReference type="PANTHER" id="PTHR30289">
    <property type="entry name" value="UNCHARACTERIZED PROTEIN YBCL-RELATED"/>
    <property type="match status" value="1"/>
</dbReference>
<dbReference type="EMBL" id="CP020465">
    <property type="protein sequence ID" value="ASP47246.1"/>
    <property type="molecule type" value="Genomic_DNA"/>
</dbReference>
<dbReference type="Proteomes" id="UP000202259">
    <property type="component" value="Chromosome"/>
</dbReference>
<dbReference type="PANTHER" id="PTHR30289:SF1">
    <property type="entry name" value="PEBP (PHOSPHATIDYLETHANOLAMINE-BINDING PROTEIN) FAMILY PROTEIN"/>
    <property type="match status" value="1"/>
</dbReference>
<dbReference type="Pfam" id="PF01161">
    <property type="entry name" value="PBP"/>
    <property type="match status" value="1"/>
</dbReference>
<feature type="signal peptide" evidence="1">
    <location>
        <begin position="1"/>
        <end position="25"/>
    </location>
</feature>
<dbReference type="InterPro" id="IPR005247">
    <property type="entry name" value="YbhB_YbcL/LppC-like"/>
</dbReference>
<dbReference type="InterPro" id="IPR036610">
    <property type="entry name" value="PEBP-like_sf"/>
</dbReference>
<evidence type="ECO:0000256" key="1">
    <source>
        <dbReference type="SAM" id="SignalP"/>
    </source>
</evidence>
<feature type="chain" id="PRO_5012171739" evidence="1">
    <location>
        <begin position="26"/>
        <end position="189"/>
    </location>
</feature>
<reference evidence="2 3" key="1">
    <citation type="submission" date="2017-08" db="EMBL/GenBank/DDBJ databases">
        <title>Complete genome of Colwellia sp. NB097-1, a psychrophile bacterium ioslated from Bering Sea.</title>
        <authorList>
            <person name="Chen X."/>
        </authorList>
    </citation>
    <scope>NUCLEOTIDE SEQUENCE [LARGE SCALE GENOMIC DNA]</scope>
    <source>
        <strain evidence="2 3">NB097-1</strain>
    </source>
</reference>
<dbReference type="CDD" id="cd00865">
    <property type="entry name" value="PEBP_bact_arch"/>
    <property type="match status" value="1"/>
</dbReference>
<name>A0A222G5R5_9GAMM</name>
<protein>
    <submittedName>
        <fullName evidence="2">Kinase inhibitor</fullName>
    </submittedName>
</protein>
<dbReference type="Gene3D" id="3.90.280.10">
    <property type="entry name" value="PEBP-like"/>
    <property type="match status" value="1"/>
</dbReference>
<organism evidence="2 3">
    <name type="scientific">Cognaticolwellia beringensis</name>
    <dbReference type="NCBI Taxonomy" id="1967665"/>
    <lineage>
        <taxon>Bacteria</taxon>
        <taxon>Pseudomonadati</taxon>
        <taxon>Pseudomonadota</taxon>
        <taxon>Gammaproteobacteria</taxon>
        <taxon>Alteromonadales</taxon>
        <taxon>Colwelliaceae</taxon>
        <taxon>Cognaticolwellia</taxon>
    </lineage>
</organism>
<gene>
    <name evidence="2" type="ORF">B5D82_05405</name>
</gene>
<keyword evidence="1" id="KW-0732">Signal</keyword>
<dbReference type="RefSeq" id="WP_081149800.1">
    <property type="nucleotide sequence ID" value="NZ_CP020465.1"/>
</dbReference>
<dbReference type="SUPFAM" id="SSF49777">
    <property type="entry name" value="PEBP-like"/>
    <property type="match status" value="1"/>
</dbReference>
<proteinExistence type="predicted"/>
<keyword evidence="3" id="KW-1185">Reference proteome</keyword>
<sequence length="189" mass="20585">MLIKLKLKLKLLLVLSLSVSVSVFSAPLTLTSQDITQGEFMSKIHEFNGYNCSGGDLSPHLKWSDAPKGTKSFAITAYDPDTHSGSGWWHWQIINIPITVMEIPTGAGSKKNNSTPIGSTQIENDFSIPAFSGACPPKGDGLHHYRFTIHALAVEKIELPENASGALAGYMINLHSIESSTIESLYQRD</sequence>